<dbReference type="PROSITE" id="PS51257">
    <property type="entry name" value="PROKAR_LIPOPROTEIN"/>
    <property type="match status" value="1"/>
</dbReference>
<dbReference type="SUPFAM" id="SSF101898">
    <property type="entry name" value="NHL repeat"/>
    <property type="match status" value="1"/>
</dbReference>
<dbReference type="InterPro" id="IPR032295">
    <property type="entry name" value="DUF4842"/>
</dbReference>
<comment type="caution">
    <text evidence="3">The sequence shown here is derived from an EMBL/GenBank/DDBJ whole genome shotgun (WGS) entry which is preliminary data.</text>
</comment>
<sequence length="765" mass="83158">MYVKKRISRLFPLVLVLFTIVACQMPLDESSDAGATGNTVFVLPPDQIEDEARTGRDDFTFETLLSSSVELDFRLYEGSGGENPQPLDFSLSLPDDIPLIFLSFWDQGGNRLYSTSVKADEVVKAELVLPAAPKVYQLKIEAEGYVSRTISIDDMAAFSHIRRTVSMVQSSSGNSISLSAGARGIGPMRDSDGDGVPDKYDEFPDDPDSAFVMNIPADQNITIAFEDLFGQANAGDADYNDFIANYNIQEILDAEGRVKRLIIQAKALQKLAGYNHAFGLRIDSFEGKAALSGTFINSGGNEARLARRVGAPAEIVLFARTDKALGKEAYFVLDFDSPQYFLDDAAPEGTALLSRPPFNPYLYVYDTRHDIHLADAESLSRSINPEVRFIDDDGFPWALLIPIDWVHPDEGQRIEELYPDFTDWRLSGGLEARDWYENPYDPNDPGEEALKAYIAGNYTPDSYSVAAYWIAEDTTVNRIDLHPLSASKATDIHVDGDGNVYVSGFYRDSSGRDVAVYWKNGIAGSDLAVNARATGIIVDTEGTVYVSGYYWDGSMSTGAVYWSDDGAVSEFELQRGSYARGTDVQLDDAGRVYVSGVSTSQLAVYWIDTATGLSILSGGAGSNAQAIYHNGNNAFIAGRYNTGTAAYWREGVSTEIQLNSVGAQASGIWVDSGNVYAAGSYFDLDLPGKRAAWWLDDSSVQTDLFGEDSSFPTSATGIAVDGSDVYLAGTQTTEAATEAVVWKNGVATVLEPDVVSEAVSIFLAE</sequence>
<dbReference type="Pfam" id="PF16130">
    <property type="entry name" value="DUF4842"/>
    <property type="match status" value="1"/>
</dbReference>
<dbReference type="Proteomes" id="UP000192343">
    <property type="component" value="Unassembled WGS sequence"/>
</dbReference>
<protein>
    <recommendedName>
        <fullName evidence="2">DUF4842 domain-containing protein</fullName>
    </recommendedName>
</protein>
<dbReference type="STRING" id="1963862.B4O97_07145"/>
<proteinExistence type="predicted"/>
<feature type="chain" id="PRO_5012463210" description="DUF4842 domain-containing protein" evidence="1">
    <location>
        <begin position="25"/>
        <end position="765"/>
    </location>
</feature>
<feature type="domain" description="DUF4842" evidence="2">
    <location>
        <begin position="258"/>
        <end position="436"/>
    </location>
</feature>
<reference evidence="3 4" key="1">
    <citation type="submission" date="2017-03" db="EMBL/GenBank/DDBJ databases">
        <title>Draft Genome sequence of Marispirochaeta sp. strain JC444.</title>
        <authorList>
            <person name="Shivani Y."/>
            <person name="Subhash Y."/>
            <person name="Sasikala C."/>
            <person name="Ramana C."/>
        </authorList>
    </citation>
    <scope>NUCLEOTIDE SEQUENCE [LARGE SCALE GENOMIC DNA]</scope>
    <source>
        <strain evidence="3 4">JC444</strain>
    </source>
</reference>
<dbReference type="InterPro" id="IPR015943">
    <property type="entry name" value="WD40/YVTN_repeat-like_dom_sf"/>
</dbReference>
<dbReference type="AlphaFoldDB" id="A0A1Y1RYV6"/>
<dbReference type="NCBIfam" id="TIGR04456">
    <property type="entry name" value="LruC_dom"/>
    <property type="match status" value="1"/>
</dbReference>
<dbReference type="EMBL" id="MWQY01000007">
    <property type="protein sequence ID" value="ORC35838.1"/>
    <property type="molecule type" value="Genomic_DNA"/>
</dbReference>
<evidence type="ECO:0000259" key="2">
    <source>
        <dbReference type="Pfam" id="PF16130"/>
    </source>
</evidence>
<organism evidence="3 4">
    <name type="scientific">Marispirochaeta aestuarii</name>
    <dbReference type="NCBI Taxonomy" id="1963862"/>
    <lineage>
        <taxon>Bacteria</taxon>
        <taxon>Pseudomonadati</taxon>
        <taxon>Spirochaetota</taxon>
        <taxon>Spirochaetia</taxon>
        <taxon>Spirochaetales</taxon>
        <taxon>Spirochaetaceae</taxon>
        <taxon>Marispirochaeta</taxon>
    </lineage>
</organism>
<evidence type="ECO:0000313" key="3">
    <source>
        <dbReference type="EMBL" id="ORC35838.1"/>
    </source>
</evidence>
<evidence type="ECO:0000313" key="4">
    <source>
        <dbReference type="Proteomes" id="UP000192343"/>
    </source>
</evidence>
<gene>
    <name evidence="3" type="ORF">B4O97_07145</name>
</gene>
<keyword evidence="4" id="KW-1185">Reference proteome</keyword>
<dbReference type="Gene3D" id="2.130.10.10">
    <property type="entry name" value="YVTN repeat-like/Quinoprotein amine dehydrogenase"/>
    <property type="match status" value="1"/>
</dbReference>
<feature type="signal peptide" evidence="1">
    <location>
        <begin position="1"/>
        <end position="24"/>
    </location>
</feature>
<evidence type="ECO:0000256" key="1">
    <source>
        <dbReference type="SAM" id="SignalP"/>
    </source>
</evidence>
<dbReference type="InterPro" id="IPR031025">
    <property type="entry name" value="LruC_dom"/>
</dbReference>
<accession>A0A1Y1RYV6</accession>
<keyword evidence="1" id="KW-0732">Signal</keyword>
<name>A0A1Y1RYV6_9SPIO</name>